<protein>
    <submittedName>
        <fullName evidence="1">Cyanophycinase</fullName>
    </submittedName>
</protein>
<organism evidence="1 2">
    <name type="scientific">Oceanithermus desulfurans NBRC 100063</name>
    <dbReference type="NCBI Taxonomy" id="1227550"/>
    <lineage>
        <taxon>Bacteria</taxon>
        <taxon>Thermotogati</taxon>
        <taxon>Deinococcota</taxon>
        <taxon>Deinococci</taxon>
        <taxon>Thermales</taxon>
        <taxon>Thermaceae</taxon>
        <taxon>Oceanithermus</taxon>
    </lineage>
</organism>
<reference evidence="1 2" key="1">
    <citation type="submission" date="2019-07" db="EMBL/GenBank/DDBJ databases">
        <title>Whole genome shotgun sequence of Oceanithermus desulfurans NBRC 100063.</title>
        <authorList>
            <person name="Hosoyama A."/>
            <person name="Uohara A."/>
            <person name="Ohji S."/>
            <person name="Ichikawa N."/>
        </authorList>
    </citation>
    <scope>NUCLEOTIDE SEQUENCE [LARGE SCALE GENOMIC DNA]</scope>
    <source>
        <strain evidence="1 2">NBRC 100063</strain>
    </source>
</reference>
<dbReference type="OrthoDB" id="34105at2"/>
<evidence type="ECO:0000313" key="1">
    <source>
        <dbReference type="EMBL" id="GEM90730.1"/>
    </source>
</evidence>
<dbReference type="RefSeq" id="WP_147148733.1">
    <property type="nucleotide sequence ID" value="NZ_BJXN01000020.1"/>
</dbReference>
<dbReference type="InterPro" id="IPR029062">
    <property type="entry name" value="Class_I_gatase-like"/>
</dbReference>
<dbReference type="EMBL" id="BJXN01000020">
    <property type="protein sequence ID" value="GEM90730.1"/>
    <property type="molecule type" value="Genomic_DNA"/>
</dbReference>
<dbReference type="AlphaFoldDB" id="A0A511RM49"/>
<evidence type="ECO:0000313" key="2">
    <source>
        <dbReference type="Proteomes" id="UP000321827"/>
    </source>
</evidence>
<sequence>MRRSGWFALLGHADPLRGETRAVEERLLEMAGGVVLFVTPKAMLPLVEAWREIFHTHGARHTGVLALSRREQAMDARIAGQVTEAPLVLLVDEQGERLLELITGTRLVNALAQVHLRGGVVAAALEASPLLGSAVPLGRGETPAVRYGLGLLPGLAVQEAFEGAGAFHRLSEVVIGRPDLLGVGLERGAAVVVGPEGRAEVVAGRVALLDASGARSSPAAVHGLRVDVLAAPARFEVPLFPE</sequence>
<dbReference type="Proteomes" id="UP000321827">
    <property type="component" value="Unassembled WGS sequence"/>
</dbReference>
<proteinExistence type="predicted"/>
<gene>
    <name evidence="1" type="ORF">ODE01S_21640</name>
</gene>
<dbReference type="Gene3D" id="3.40.50.880">
    <property type="match status" value="1"/>
</dbReference>
<name>A0A511RM49_9DEIN</name>
<accession>A0A511RM49</accession>
<comment type="caution">
    <text evidence="1">The sequence shown here is derived from an EMBL/GenBank/DDBJ whole genome shotgun (WGS) entry which is preliminary data.</text>
</comment>